<gene>
    <name evidence="2" type="ORF">L195_g019283</name>
</gene>
<protein>
    <submittedName>
        <fullName evidence="2">Uncharacterized protein</fullName>
    </submittedName>
</protein>
<dbReference type="EMBL" id="ASHM01014129">
    <property type="protein sequence ID" value="PNX96082.1"/>
    <property type="molecule type" value="Genomic_DNA"/>
</dbReference>
<feature type="region of interest" description="Disordered" evidence="1">
    <location>
        <begin position="28"/>
        <end position="58"/>
    </location>
</feature>
<dbReference type="Proteomes" id="UP000236291">
    <property type="component" value="Unassembled WGS sequence"/>
</dbReference>
<feature type="compositionally biased region" description="Basic and acidic residues" evidence="1">
    <location>
        <begin position="28"/>
        <end position="38"/>
    </location>
</feature>
<evidence type="ECO:0000313" key="3">
    <source>
        <dbReference type="Proteomes" id="UP000236291"/>
    </source>
</evidence>
<reference evidence="2 3" key="1">
    <citation type="journal article" date="2014" name="Am. J. Bot.">
        <title>Genome assembly and annotation for red clover (Trifolium pratense; Fabaceae).</title>
        <authorList>
            <person name="Istvanek J."/>
            <person name="Jaros M."/>
            <person name="Krenek A."/>
            <person name="Repkova J."/>
        </authorList>
    </citation>
    <scope>NUCLEOTIDE SEQUENCE [LARGE SCALE GENOMIC DNA]</scope>
    <source>
        <strain evidence="3">cv. Tatra</strain>
        <tissue evidence="2">Young leaves</tissue>
    </source>
</reference>
<evidence type="ECO:0000313" key="2">
    <source>
        <dbReference type="EMBL" id="PNX96082.1"/>
    </source>
</evidence>
<reference evidence="2 3" key="2">
    <citation type="journal article" date="2017" name="Front. Plant Sci.">
        <title>Gene Classification and Mining of Molecular Markers Useful in Red Clover (Trifolium pratense) Breeding.</title>
        <authorList>
            <person name="Istvanek J."/>
            <person name="Dluhosova J."/>
            <person name="Dluhos P."/>
            <person name="Patkova L."/>
            <person name="Nedelnik J."/>
            <person name="Repkova J."/>
        </authorList>
    </citation>
    <scope>NUCLEOTIDE SEQUENCE [LARGE SCALE GENOMIC DNA]</scope>
    <source>
        <strain evidence="3">cv. Tatra</strain>
        <tissue evidence="2">Young leaves</tissue>
    </source>
</reference>
<accession>A0A2K3MZ79</accession>
<feature type="non-terminal residue" evidence="2">
    <location>
        <position position="58"/>
    </location>
</feature>
<proteinExistence type="predicted"/>
<evidence type="ECO:0000256" key="1">
    <source>
        <dbReference type="SAM" id="MobiDB-lite"/>
    </source>
</evidence>
<organism evidence="2 3">
    <name type="scientific">Trifolium pratense</name>
    <name type="common">Red clover</name>
    <dbReference type="NCBI Taxonomy" id="57577"/>
    <lineage>
        <taxon>Eukaryota</taxon>
        <taxon>Viridiplantae</taxon>
        <taxon>Streptophyta</taxon>
        <taxon>Embryophyta</taxon>
        <taxon>Tracheophyta</taxon>
        <taxon>Spermatophyta</taxon>
        <taxon>Magnoliopsida</taxon>
        <taxon>eudicotyledons</taxon>
        <taxon>Gunneridae</taxon>
        <taxon>Pentapetalae</taxon>
        <taxon>rosids</taxon>
        <taxon>fabids</taxon>
        <taxon>Fabales</taxon>
        <taxon>Fabaceae</taxon>
        <taxon>Papilionoideae</taxon>
        <taxon>50 kb inversion clade</taxon>
        <taxon>NPAAA clade</taxon>
        <taxon>Hologalegina</taxon>
        <taxon>IRL clade</taxon>
        <taxon>Trifolieae</taxon>
        <taxon>Trifolium</taxon>
    </lineage>
</organism>
<dbReference type="AlphaFoldDB" id="A0A2K3MZ79"/>
<sequence>MKRRFALNALDNLAMVAMKKKEEAKYDESVEKSLEFGHESNSTSRPRSEDVVNLDYGK</sequence>
<name>A0A2K3MZ79_TRIPR</name>
<comment type="caution">
    <text evidence="2">The sequence shown here is derived from an EMBL/GenBank/DDBJ whole genome shotgun (WGS) entry which is preliminary data.</text>
</comment>